<reference evidence="3" key="1">
    <citation type="submission" date="2016-10" db="EMBL/GenBank/DDBJ databases">
        <authorList>
            <person name="Varghese N."/>
            <person name="Submissions S."/>
        </authorList>
    </citation>
    <scope>NUCLEOTIDE SEQUENCE [LARGE SCALE GENOMIC DNA]</scope>
    <source>
        <strain evidence="3">CGMCC 1.6763</strain>
    </source>
</reference>
<accession>A0A1H6U498</accession>
<keyword evidence="1" id="KW-0472">Membrane</keyword>
<dbReference type="EMBL" id="FNZF01000001">
    <property type="protein sequence ID" value="SEI85334.1"/>
    <property type="molecule type" value="Genomic_DNA"/>
</dbReference>
<dbReference type="Proteomes" id="UP000199200">
    <property type="component" value="Unassembled WGS sequence"/>
</dbReference>
<proteinExistence type="predicted"/>
<evidence type="ECO:0000256" key="1">
    <source>
        <dbReference type="SAM" id="Phobius"/>
    </source>
</evidence>
<evidence type="ECO:0000313" key="2">
    <source>
        <dbReference type="EMBL" id="SEI85334.1"/>
    </source>
</evidence>
<dbReference type="RefSeq" id="WP_177168240.1">
    <property type="nucleotide sequence ID" value="NZ_FNZF01000001.1"/>
</dbReference>
<gene>
    <name evidence="2" type="ORF">SAMN04488127_0621</name>
</gene>
<organism evidence="2 3">
    <name type="scientific">Bhargavaea ginsengi</name>
    <dbReference type="NCBI Taxonomy" id="426757"/>
    <lineage>
        <taxon>Bacteria</taxon>
        <taxon>Bacillati</taxon>
        <taxon>Bacillota</taxon>
        <taxon>Bacilli</taxon>
        <taxon>Bacillales</taxon>
        <taxon>Caryophanaceae</taxon>
        <taxon>Bhargavaea</taxon>
    </lineage>
</organism>
<keyword evidence="1" id="KW-0812">Transmembrane</keyword>
<evidence type="ECO:0000313" key="3">
    <source>
        <dbReference type="Proteomes" id="UP000199200"/>
    </source>
</evidence>
<sequence length="53" mass="5570">MDKLNKTGASAILLGVLLGLLIGTAMDSFAVGAGIAIIFSIVFRKSEEEDEED</sequence>
<name>A0A1H6U498_9BACL</name>
<protein>
    <submittedName>
        <fullName evidence="2">Uncharacterized protein</fullName>
    </submittedName>
</protein>
<keyword evidence="1" id="KW-1133">Transmembrane helix</keyword>
<dbReference type="AlphaFoldDB" id="A0A1H6U498"/>
<keyword evidence="3" id="KW-1185">Reference proteome</keyword>
<feature type="transmembrane region" description="Helical" evidence="1">
    <location>
        <begin position="12"/>
        <end position="43"/>
    </location>
</feature>